<feature type="domain" description="Protein kinase" evidence="12">
    <location>
        <begin position="233"/>
        <end position="513"/>
    </location>
</feature>
<evidence type="ECO:0000256" key="6">
    <source>
        <dbReference type="ARBA" id="ARBA00022840"/>
    </source>
</evidence>
<keyword evidence="10" id="KW-0472">Membrane</keyword>
<dbReference type="PROSITE" id="PS50011">
    <property type="entry name" value="PROTEIN_KINASE_DOM"/>
    <property type="match status" value="1"/>
</dbReference>
<evidence type="ECO:0000256" key="7">
    <source>
        <dbReference type="ARBA" id="ARBA00047899"/>
    </source>
</evidence>
<sequence>MVFCCTLHLRIKSIALWILLLLLHTLGISSSGLVLESKDCLGDRIGYSVYEGEEMFFINGDLVDKSLFCDALLSYLYLCSLEELLDFSLCSLTSTSQVMLNLPRERKLLVEPDHGSLVGEHKNPIIKTIIIAGIIAGIGVSALCFFTICSYLCWRRRQSGHVILPPSGYSSDSVSSYMMRSPQRFQPSPLRPMPSPYSGSNNWRFSVSPSPRSTRHRTLDLNFDQIIQATRNFSSSMRIGKGAFGFVYKGVLEDGHMVSIKRVKMGHFKDSKTEFTREVELLTKIDHYNLVKLLGFIDQGDHRLIITEYVPNGTLRAHLDGNLGRNLSFSERLAIAIDVAHGLTYLHMYSEKQIIHRDVKSSNILLTDTFRAKVADFGLARVGVEGSEQSHVNTAVRGTVGYLDPVYIKTHQLTAKSDVYSFGIVLLEILTGRQPVELSRPLEERVTLRWVFDKIEEGKMFDLVDPRMEEAIDQEVLMAFFQLAIQCAAPVWADRPDMKSVGKQLWQIRVEYISSSRRS</sequence>
<dbReference type="SMART" id="SM00220">
    <property type="entry name" value="S_TKc"/>
    <property type="match status" value="1"/>
</dbReference>
<evidence type="ECO:0000256" key="1">
    <source>
        <dbReference type="ARBA" id="ARBA00012513"/>
    </source>
</evidence>
<comment type="subunit">
    <text evidence="9">Interacts with calmodulin (CaM) in a Ca(2+)-dependent manner.</text>
</comment>
<dbReference type="Pfam" id="PF07714">
    <property type="entry name" value="PK_Tyr_Ser-Thr"/>
    <property type="match status" value="1"/>
</dbReference>
<dbReference type="SUPFAM" id="SSF56112">
    <property type="entry name" value="Protein kinase-like (PK-like)"/>
    <property type="match status" value="1"/>
</dbReference>
<dbReference type="PANTHER" id="PTHR47989:SF71">
    <property type="entry name" value="PROTEIN KINASE DOMAIN-CONTAINING PROTEIN"/>
    <property type="match status" value="1"/>
</dbReference>
<name>A0AAN7LNG2_TRANT</name>
<keyword evidence="10" id="KW-0812">Transmembrane</keyword>
<evidence type="ECO:0000256" key="10">
    <source>
        <dbReference type="SAM" id="Phobius"/>
    </source>
</evidence>
<feature type="chain" id="PRO_5043019890" description="non-specific serine/threonine protein kinase" evidence="11">
    <location>
        <begin position="31"/>
        <end position="519"/>
    </location>
</feature>
<dbReference type="CDD" id="cd14066">
    <property type="entry name" value="STKc_IRAK"/>
    <property type="match status" value="1"/>
</dbReference>
<organism evidence="13 14">
    <name type="scientific">Trapa natans</name>
    <name type="common">Water chestnut</name>
    <dbReference type="NCBI Taxonomy" id="22666"/>
    <lineage>
        <taxon>Eukaryota</taxon>
        <taxon>Viridiplantae</taxon>
        <taxon>Streptophyta</taxon>
        <taxon>Embryophyta</taxon>
        <taxon>Tracheophyta</taxon>
        <taxon>Spermatophyta</taxon>
        <taxon>Magnoliopsida</taxon>
        <taxon>eudicotyledons</taxon>
        <taxon>Gunneridae</taxon>
        <taxon>Pentapetalae</taxon>
        <taxon>rosids</taxon>
        <taxon>malvids</taxon>
        <taxon>Myrtales</taxon>
        <taxon>Lythraceae</taxon>
        <taxon>Trapa</taxon>
    </lineage>
</organism>
<dbReference type="Proteomes" id="UP001346149">
    <property type="component" value="Unassembled WGS sequence"/>
</dbReference>
<comment type="catalytic activity">
    <reaction evidence="7">
        <text>L-threonyl-[protein] + ATP = O-phospho-L-threonyl-[protein] + ADP + H(+)</text>
        <dbReference type="Rhea" id="RHEA:46608"/>
        <dbReference type="Rhea" id="RHEA-COMP:11060"/>
        <dbReference type="Rhea" id="RHEA-COMP:11605"/>
        <dbReference type="ChEBI" id="CHEBI:15378"/>
        <dbReference type="ChEBI" id="CHEBI:30013"/>
        <dbReference type="ChEBI" id="CHEBI:30616"/>
        <dbReference type="ChEBI" id="CHEBI:61977"/>
        <dbReference type="ChEBI" id="CHEBI:456216"/>
        <dbReference type="EC" id="2.7.11.1"/>
    </reaction>
</comment>
<feature type="signal peptide" evidence="11">
    <location>
        <begin position="1"/>
        <end position="30"/>
    </location>
</feature>
<comment type="catalytic activity">
    <reaction evidence="8">
        <text>L-seryl-[protein] + ATP = O-phospho-L-seryl-[protein] + ADP + H(+)</text>
        <dbReference type="Rhea" id="RHEA:17989"/>
        <dbReference type="Rhea" id="RHEA-COMP:9863"/>
        <dbReference type="Rhea" id="RHEA-COMP:11604"/>
        <dbReference type="ChEBI" id="CHEBI:15378"/>
        <dbReference type="ChEBI" id="CHEBI:29999"/>
        <dbReference type="ChEBI" id="CHEBI:30616"/>
        <dbReference type="ChEBI" id="CHEBI:83421"/>
        <dbReference type="ChEBI" id="CHEBI:456216"/>
        <dbReference type="EC" id="2.7.11.1"/>
    </reaction>
</comment>
<dbReference type="GO" id="GO:0005524">
    <property type="term" value="F:ATP binding"/>
    <property type="evidence" value="ECO:0007669"/>
    <property type="project" value="UniProtKB-KW"/>
</dbReference>
<dbReference type="InterPro" id="IPR000719">
    <property type="entry name" value="Prot_kinase_dom"/>
</dbReference>
<evidence type="ECO:0000313" key="14">
    <source>
        <dbReference type="Proteomes" id="UP001346149"/>
    </source>
</evidence>
<reference evidence="13 14" key="1">
    <citation type="journal article" date="2023" name="Hortic Res">
        <title>Pangenome of water caltrop reveals structural variations and asymmetric subgenome divergence after allopolyploidization.</title>
        <authorList>
            <person name="Zhang X."/>
            <person name="Chen Y."/>
            <person name="Wang L."/>
            <person name="Yuan Y."/>
            <person name="Fang M."/>
            <person name="Shi L."/>
            <person name="Lu R."/>
            <person name="Comes H.P."/>
            <person name="Ma Y."/>
            <person name="Chen Y."/>
            <person name="Huang G."/>
            <person name="Zhou Y."/>
            <person name="Zheng Z."/>
            <person name="Qiu Y."/>
        </authorList>
    </citation>
    <scope>NUCLEOTIDE SEQUENCE [LARGE SCALE GENOMIC DNA]</scope>
    <source>
        <strain evidence="13">F231</strain>
    </source>
</reference>
<keyword evidence="3" id="KW-0808">Transferase</keyword>
<keyword evidence="6" id="KW-0067">ATP-binding</keyword>
<gene>
    <name evidence="13" type="ORF">SAY86_018529</name>
</gene>
<evidence type="ECO:0000256" key="4">
    <source>
        <dbReference type="ARBA" id="ARBA00022741"/>
    </source>
</evidence>
<dbReference type="AlphaFoldDB" id="A0AAN7LNG2"/>
<evidence type="ECO:0000256" key="9">
    <source>
        <dbReference type="ARBA" id="ARBA00066160"/>
    </source>
</evidence>
<dbReference type="PANTHER" id="PTHR47989">
    <property type="entry name" value="OS01G0750732 PROTEIN"/>
    <property type="match status" value="1"/>
</dbReference>
<keyword evidence="2" id="KW-0723">Serine/threonine-protein kinase</keyword>
<feature type="transmembrane region" description="Helical" evidence="10">
    <location>
        <begin position="129"/>
        <end position="154"/>
    </location>
</feature>
<dbReference type="PROSITE" id="PS00108">
    <property type="entry name" value="PROTEIN_KINASE_ST"/>
    <property type="match status" value="1"/>
</dbReference>
<dbReference type="FunFam" id="1.10.510.10:FF:000300">
    <property type="entry name" value="Calmodulin-binding receptor-like cytoplasmic kinase 3"/>
    <property type="match status" value="1"/>
</dbReference>
<dbReference type="InterPro" id="IPR001245">
    <property type="entry name" value="Ser-Thr/Tyr_kinase_cat_dom"/>
</dbReference>
<dbReference type="GO" id="GO:0004674">
    <property type="term" value="F:protein serine/threonine kinase activity"/>
    <property type="evidence" value="ECO:0007669"/>
    <property type="project" value="UniProtKB-KW"/>
</dbReference>
<proteinExistence type="predicted"/>
<evidence type="ECO:0000256" key="3">
    <source>
        <dbReference type="ARBA" id="ARBA00022679"/>
    </source>
</evidence>
<dbReference type="EC" id="2.7.11.1" evidence="1"/>
<dbReference type="InterPro" id="IPR011009">
    <property type="entry name" value="Kinase-like_dom_sf"/>
</dbReference>
<dbReference type="InterPro" id="IPR008271">
    <property type="entry name" value="Ser/Thr_kinase_AS"/>
</dbReference>
<protein>
    <recommendedName>
        <fullName evidence="1">non-specific serine/threonine protein kinase</fullName>
        <ecNumber evidence="1">2.7.11.1</ecNumber>
    </recommendedName>
</protein>
<comment type="caution">
    <text evidence="13">The sequence shown here is derived from an EMBL/GenBank/DDBJ whole genome shotgun (WGS) entry which is preliminary data.</text>
</comment>
<keyword evidence="14" id="KW-1185">Reference proteome</keyword>
<evidence type="ECO:0000256" key="5">
    <source>
        <dbReference type="ARBA" id="ARBA00022777"/>
    </source>
</evidence>
<keyword evidence="4" id="KW-0547">Nucleotide-binding</keyword>
<evidence type="ECO:0000259" key="12">
    <source>
        <dbReference type="PROSITE" id="PS50011"/>
    </source>
</evidence>
<evidence type="ECO:0000256" key="11">
    <source>
        <dbReference type="SAM" id="SignalP"/>
    </source>
</evidence>
<keyword evidence="11" id="KW-0732">Signal</keyword>
<accession>A0AAN7LNG2</accession>
<dbReference type="EMBL" id="JAXQNO010000014">
    <property type="protein sequence ID" value="KAK4784161.1"/>
    <property type="molecule type" value="Genomic_DNA"/>
</dbReference>
<evidence type="ECO:0000256" key="8">
    <source>
        <dbReference type="ARBA" id="ARBA00048679"/>
    </source>
</evidence>
<keyword evidence="5" id="KW-0418">Kinase</keyword>
<dbReference type="Gene3D" id="1.10.510.10">
    <property type="entry name" value="Transferase(Phosphotransferase) domain 1"/>
    <property type="match status" value="1"/>
</dbReference>
<keyword evidence="10" id="KW-1133">Transmembrane helix</keyword>
<evidence type="ECO:0000313" key="13">
    <source>
        <dbReference type="EMBL" id="KAK4784161.1"/>
    </source>
</evidence>
<evidence type="ECO:0000256" key="2">
    <source>
        <dbReference type="ARBA" id="ARBA00022527"/>
    </source>
</evidence>
<dbReference type="Gene3D" id="3.30.200.20">
    <property type="entry name" value="Phosphorylase Kinase, domain 1"/>
    <property type="match status" value="1"/>
</dbReference>